<dbReference type="InterPro" id="IPR011044">
    <property type="entry name" value="Quino_amine_DH_bsu"/>
</dbReference>
<keyword evidence="2" id="KW-1003">Cell membrane</keyword>
<dbReference type="Pfam" id="PF06977">
    <property type="entry name" value="SdiA-regulated"/>
    <property type="match status" value="1"/>
</dbReference>
<name>A0A972FP17_9FLAO</name>
<keyword evidence="6" id="KW-1185">Reference proteome</keyword>
<evidence type="ECO:0000313" key="5">
    <source>
        <dbReference type="EMBL" id="NMH29207.1"/>
    </source>
</evidence>
<keyword evidence="3" id="KW-0472">Membrane</keyword>
<evidence type="ECO:0000256" key="2">
    <source>
        <dbReference type="ARBA" id="ARBA00022475"/>
    </source>
</evidence>
<comment type="caution">
    <text evidence="5">The sequence shown here is derived from an EMBL/GenBank/DDBJ whole genome shotgun (WGS) entry which is preliminary data.</text>
</comment>
<dbReference type="SUPFAM" id="SSF50969">
    <property type="entry name" value="YVTN repeat-like/Quinoprotein amine dehydrogenase"/>
    <property type="match status" value="1"/>
</dbReference>
<keyword evidence="4" id="KW-0732">Signal</keyword>
<dbReference type="InterPro" id="IPR009722">
    <property type="entry name" value="YjiK/CarP"/>
</dbReference>
<protein>
    <recommendedName>
        <fullName evidence="7">WG repeat-containing protein</fullName>
    </recommendedName>
</protein>
<accession>A0A972FP17</accession>
<sequence length="242" mass="27593">MRLFFFATALSVCAVSGLFAQKPTQLKPVSFVSLNVPEPSDICYSAVTKSYFIASDSGYLSETDRDGKVLQQTPLMVSDFEAVATDGEFVYAIDETRRDVYFFNPKTLAIERVVNVPFSGGRNKGYEAMVYNKVKNCWILITEREPVILFEADKEFRITNKVDLSKIATDISAATWYNDAIWLMSDMDMILFKINPKTYAVEGKWYLPVLNPEGITFDENGNLLVTCDDMQRLYYFENPEKK</sequence>
<dbReference type="EMBL" id="JAAMPU010000108">
    <property type="protein sequence ID" value="NMH29207.1"/>
    <property type="molecule type" value="Genomic_DNA"/>
</dbReference>
<comment type="subcellular location">
    <subcellularLocation>
        <location evidence="1">Cell membrane</location>
    </subcellularLocation>
</comment>
<evidence type="ECO:0000313" key="6">
    <source>
        <dbReference type="Proteomes" id="UP000712080"/>
    </source>
</evidence>
<evidence type="ECO:0000256" key="1">
    <source>
        <dbReference type="ARBA" id="ARBA00004236"/>
    </source>
</evidence>
<evidence type="ECO:0000256" key="4">
    <source>
        <dbReference type="SAM" id="SignalP"/>
    </source>
</evidence>
<feature type="chain" id="PRO_5038066862" description="WG repeat-containing protein" evidence="4">
    <location>
        <begin position="21"/>
        <end position="242"/>
    </location>
</feature>
<gene>
    <name evidence="5" type="ORF">G6047_14295</name>
</gene>
<dbReference type="AlphaFoldDB" id="A0A972FP17"/>
<organism evidence="5 6">
    <name type="scientific">Flavobacterium silvaticum</name>
    <dbReference type="NCBI Taxonomy" id="1852020"/>
    <lineage>
        <taxon>Bacteria</taxon>
        <taxon>Pseudomonadati</taxon>
        <taxon>Bacteroidota</taxon>
        <taxon>Flavobacteriia</taxon>
        <taxon>Flavobacteriales</taxon>
        <taxon>Flavobacteriaceae</taxon>
        <taxon>Flavobacterium</taxon>
    </lineage>
</organism>
<dbReference type="GO" id="GO:0005886">
    <property type="term" value="C:plasma membrane"/>
    <property type="evidence" value="ECO:0007669"/>
    <property type="project" value="UniProtKB-SubCell"/>
</dbReference>
<proteinExistence type="predicted"/>
<reference evidence="5" key="1">
    <citation type="submission" date="2020-02" db="EMBL/GenBank/DDBJ databases">
        <title>Flavobacterium sp. genome.</title>
        <authorList>
            <person name="Jung H.S."/>
            <person name="Baek J.H."/>
            <person name="Jeon C.O."/>
        </authorList>
    </citation>
    <scope>NUCLEOTIDE SEQUENCE</scope>
    <source>
        <strain evidence="5">SE-s28</strain>
    </source>
</reference>
<evidence type="ECO:0000256" key="3">
    <source>
        <dbReference type="ARBA" id="ARBA00023136"/>
    </source>
</evidence>
<feature type="signal peptide" evidence="4">
    <location>
        <begin position="1"/>
        <end position="20"/>
    </location>
</feature>
<dbReference type="Proteomes" id="UP000712080">
    <property type="component" value="Unassembled WGS sequence"/>
</dbReference>
<evidence type="ECO:0008006" key="7">
    <source>
        <dbReference type="Google" id="ProtNLM"/>
    </source>
</evidence>
<dbReference type="RefSeq" id="WP_169528314.1">
    <property type="nucleotide sequence ID" value="NZ_JAAMPU010000108.1"/>
</dbReference>